<organism evidence="2 3">
    <name type="scientific">Arsenicicoccus piscis</name>
    <dbReference type="NCBI Taxonomy" id="673954"/>
    <lineage>
        <taxon>Bacteria</taxon>
        <taxon>Bacillati</taxon>
        <taxon>Actinomycetota</taxon>
        <taxon>Actinomycetes</taxon>
        <taxon>Micrococcales</taxon>
        <taxon>Intrasporangiaceae</taxon>
        <taxon>Arsenicicoccus</taxon>
    </lineage>
</organism>
<name>A0ABQ6HLH1_9MICO</name>
<comment type="caution">
    <text evidence="2">The sequence shown here is derived from an EMBL/GenBank/DDBJ whole genome shotgun (WGS) entry which is preliminary data.</text>
</comment>
<feature type="signal peptide" evidence="1">
    <location>
        <begin position="1"/>
        <end position="21"/>
    </location>
</feature>
<feature type="chain" id="PRO_5047047681" description="Secreted protein" evidence="1">
    <location>
        <begin position="22"/>
        <end position="74"/>
    </location>
</feature>
<sequence length="74" mass="7577">MVILGMLVCIALALFVVAAVAVPAQRDGESFWTAEGEATVNQIVDRTGTAVSAVRSATGEAVSVVRDKVGSSAR</sequence>
<dbReference type="Proteomes" id="UP001157109">
    <property type="component" value="Unassembled WGS sequence"/>
</dbReference>
<keyword evidence="1" id="KW-0732">Signal</keyword>
<evidence type="ECO:0000313" key="2">
    <source>
        <dbReference type="EMBL" id="GMA19251.1"/>
    </source>
</evidence>
<keyword evidence="3" id="KW-1185">Reference proteome</keyword>
<proteinExistence type="predicted"/>
<evidence type="ECO:0008006" key="4">
    <source>
        <dbReference type="Google" id="ProtNLM"/>
    </source>
</evidence>
<accession>A0ABQ6HLH1</accession>
<reference evidence="3" key="1">
    <citation type="journal article" date="2019" name="Int. J. Syst. Evol. Microbiol.">
        <title>The Global Catalogue of Microorganisms (GCM) 10K type strain sequencing project: providing services to taxonomists for standard genome sequencing and annotation.</title>
        <authorList>
            <consortium name="The Broad Institute Genomics Platform"/>
            <consortium name="The Broad Institute Genome Sequencing Center for Infectious Disease"/>
            <person name="Wu L."/>
            <person name="Ma J."/>
        </authorList>
    </citation>
    <scope>NUCLEOTIDE SEQUENCE [LARGE SCALE GENOMIC DNA]</scope>
    <source>
        <strain evidence="3">NBRC 105830</strain>
    </source>
</reference>
<evidence type="ECO:0000313" key="3">
    <source>
        <dbReference type="Proteomes" id="UP001157109"/>
    </source>
</evidence>
<dbReference type="EMBL" id="BSUJ01000001">
    <property type="protein sequence ID" value="GMA19251.1"/>
    <property type="molecule type" value="Genomic_DNA"/>
</dbReference>
<gene>
    <name evidence="2" type="ORF">GCM10025862_12720</name>
</gene>
<protein>
    <recommendedName>
        <fullName evidence="4">Secreted protein</fullName>
    </recommendedName>
</protein>
<evidence type="ECO:0000256" key="1">
    <source>
        <dbReference type="SAM" id="SignalP"/>
    </source>
</evidence>